<comment type="similarity">
    <text evidence="1">Belongs to the peptidase S13 family.</text>
</comment>
<evidence type="ECO:0000313" key="3">
    <source>
        <dbReference type="EMBL" id="ORA72840.1"/>
    </source>
</evidence>
<dbReference type="SUPFAM" id="SSF56601">
    <property type="entry name" value="beta-lactamase/transpeptidase-like"/>
    <property type="match status" value="1"/>
</dbReference>
<evidence type="ECO:0000313" key="4">
    <source>
        <dbReference type="Proteomes" id="UP000192801"/>
    </source>
</evidence>
<dbReference type="Gene3D" id="3.50.80.20">
    <property type="entry name" value="D-Ala-D-Ala carboxypeptidase C, peptidase S13"/>
    <property type="match status" value="1"/>
</dbReference>
<dbReference type="NCBIfam" id="TIGR00666">
    <property type="entry name" value="PBP4"/>
    <property type="match status" value="1"/>
</dbReference>
<dbReference type="PROSITE" id="PS51257">
    <property type="entry name" value="PROKAR_LIPOPROTEIN"/>
    <property type="match status" value="1"/>
</dbReference>
<dbReference type="RefSeq" id="WP_083029538.1">
    <property type="nucleotide sequence ID" value="NZ_AP022618.1"/>
</dbReference>
<protein>
    <submittedName>
        <fullName evidence="3">D-alanyl-D-alanine carboxypeptidase/D-alanyl-D-alanine-endopeptidase</fullName>
    </submittedName>
</protein>
<evidence type="ECO:0000256" key="2">
    <source>
        <dbReference type="ARBA" id="ARBA00022801"/>
    </source>
</evidence>
<comment type="caution">
    <text evidence="3">The sequence shown here is derived from an EMBL/GenBank/DDBJ whole genome shotgun (WGS) entry which is preliminary data.</text>
</comment>
<dbReference type="InterPro" id="IPR012338">
    <property type="entry name" value="Beta-lactam/transpept-like"/>
</dbReference>
<dbReference type="PANTHER" id="PTHR30023:SF0">
    <property type="entry name" value="PENICILLIN-SENSITIVE CARBOXYPEPTIDASE A"/>
    <property type="match status" value="1"/>
</dbReference>
<name>A0A1X0DLX7_9MYCO</name>
<dbReference type="Proteomes" id="UP000192801">
    <property type="component" value="Unassembled WGS sequence"/>
</dbReference>
<dbReference type="AlphaFoldDB" id="A0A1X0DLX7"/>
<keyword evidence="3" id="KW-0121">Carboxypeptidase</keyword>
<dbReference type="GO" id="GO:0000270">
    <property type="term" value="P:peptidoglycan metabolic process"/>
    <property type="evidence" value="ECO:0007669"/>
    <property type="project" value="TreeGrafter"/>
</dbReference>
<gene>
    <name evidence="3" type="ORF">BST26_04390</name>
</gene>
<keyword evidence="4" id="KW-1185">Reference proteome</keyword>
<dbReference type="OrthoDB" id="9802627at2"/>
<organism evidence="3 4">
    <name type="scientific">Mycolicibacterium insubricum</name>
    <dbReference type="NCBI Taxonomy" id="444597"/>
    <lineage>
        <taxon>Bacteria</taxon>
        <taxon>Bacillati</taxon>
        <taxon>Actinomycetota</taxon>
        <taxon>Actinomycetes</taxon>
        <taxon>Mycobacteriales</taxon>
        <taxon>Mycobacteriaceae</taxon>
        <taxon>Mycolicibacterium</taxon>
    </lineage>
</organism>
<dbReference type="Pfam" id="PF02113">
    <property type="entry name" value="Peptidase_S13"/>
    <property type="match status" value="1"/>
</dbReference>
<dbReference type="InterPro" id="IPR000667">
    <property type="entry name" value="Peptidase_S13"/>
</dbReference>
<dbReference type="PANTHER" id="PTHR30023">
    <property type="entry name" value="D-ALANYL-D-ALANINE CARBOXYPEPTIDASE"/>
    <property type="match status" value="1"/>
</dbReference>
<dbReference type="STRING" id="444597.BST26_04390"/>
<accession>A0A1X0DLX7</accession>
<sequence length="530" mass="54292">MAKFAARSARALSGIALLSLAAAGCNSAPETEPGELPDSARAITDKPAYAHARWNFQVADLDTGEVLLSRRPDEMVLTGSTGKQFTIGTLYDTVGPDTRLSTPVYATAAPAGGVVHGDLILVAAGDLTMGGRGAMAGRVDDAFDAEHIDHVYGDIAPTAARVHDDPLAGLDELARQIAASGVTAVTGDVVVDTRLWQTGQGHEGSVPPIFVNDNLLDIDVTPGAVGQPATVALTPATSAYTVAAKVTTTDGATPSNLTVTPDPANPHALVLSGSIPAGKPQLTVYRVPDAAGWARTLFIEALERAHVSVGAPALRADDQTRLPAVATVPTMPKLAALQSPPLREFGSMILRTSYNTGANAMLCLLATRAGSTDCTDGLKTVRAAIDKAGLTSDAVVLTDGEGAYPASATPAQLVAWLRWANAQPWGPALAAGQPILGETGTIAAVGTDSPAKGKIAAKTGTVAVADPVTGRALFNVQSLAGFMTTDGGRRLVFDLSMSGGNYPDVLTGLQQANSDVGMVAADIQQSLSQR</sequence>
<keyword evidence="2" id="KW-0378">Hydrolase</keyword>
<evidence type="ECO:0000256" key="1">
    <source>
        <dbReference type="ARBA" id="ARBA00006096"/>
    </source>
</evidence>
<dbReference type="GO" id="GO:0006508">
    <property type="term" value="P:proteolysis"/>
    <property type="evidence" value="ECO:0007669"/>
    <property type="project" value="InterPro"/>
</dbReference>
<dbReference type="EMBL" id="MVHS01000006">
    <property type="protein sequence ID" value="ORA72840.1"/>
    <property type="molecule type" value="Genomic_DNA"/>
</dbReference>
<reference evidence="3 4" key="1">
    <citation type="submission" date="2016-12" db="EMBL/GenBank/DDBJ databases">
        <title>The new phylogeny of genus Mycobacterium.</title>
        <authorList>
            <person name="Tortoli E."/>
            <person name="Trovato A."/>
            <person name="Cirillo D.M."/>
        </authorList>
    </citation>
    <scope>NUCLEOTIDE SEQUENCE [LARGE SCALE GENOMIC DNA]</scope>
    <source>
        <strain evidence="3 4">DSM 45130</strain>
    </source>
</reference>
<dbReference type="Gene3D" id="3.40.710.10">
    <property type="entry name" value="DD-peptidase/beta-lactamase superfamily"/>
    <property type="match status" value="1"/>
</dbReference>
<proteinExistence type="inferred from homology"/>
<keyword evidence="3" id="KW-0645">Protease</keyword>
<dbReference type="GO" id="GO:0004185">
    <property type="term" value="F:serine-type carboxypeptidase activity"/>
    <property type="evidence" value="ECO:0007669"/>
    <property type="project" value="InterPro"/>
</dbReference>